<dbReference type="OrthoDB" id="6107661at2"/>
<accession>A0A1C3JUY3</accession>
<evidence type="ECO:0000313" key="4">
    <source>
        <dbReference type="EMBL" id="SBT21844.1"/>
    </source>
</evidence>
<sequence>MATLQILTIVILFIIVLVSVVVGSRAHQKELELKERRLKLLQLKNRADRMEQHIIGLRSINTDMIVSDVFYDFYLENLRELISYTDDPEKIEQRIAKAEAEREEAPAHMNVEPDEMSFHEKTKYKERLTKAAKMLLYMRRKGRISNTHYKLCYVYLRWLNLWIQLNRQIVQANKNFHSGDMRVAQTLYSVIHSHLKSNNVDRPEKKELEKFVDGRMQEILAPQIMAIQEAENPEEVLSELVHSIEDLSAGVASEPLKDE</sequence>
<dbReference type="EMBL" id="FLRA01000023">
    <property type="protein sequence ID" value="SBT18889.1"/>
    <property type="molecule type" value="Genomic_DNA"/>
</dbReference>
<evidence type="ECO:0008006" key="7">
    <source>
        <dbReference type="Google" id="ProtNLM"/>
    </source>
</evidence>
<keyword evidence="2" id="KW-1133">Transmembrane helix</keyword>
<keyword evidence="2" id="KW-0472">Membrane</keyword>
<dbReference type="RefSeq" id="WP_067038048.1">
    <property type="nucleotide sequence ID" value="NZ_CP187511.1"/>
</dbReference>
<feature type="coiled-coil region" evidence="1">
    <location>
        <begin position="24"/>
        <end position="53"/>
    </location>
</feature>
<feature type="transmembrane region" description="Helical" evidence="2">
    <location>
        <begin position="6"/>
        <end position="27"/>
    </location>
</feature>
<reference evidence="3 6" key="1">
    <citation type="submission" date="2016-06" db="EMBL/GenBank/DDBJ databases">
        <authorList>
            <person name="Kjaerup R.B."/>
            <person name="Dalgaard T.S."/>
            <person name="Juul-Madsen H.R."/>
        </authorList>
    </citation>
    <scope>NUCLEOTIDE SEQUENCE [LARGE SCALE GENOMIC DNA]</scope>
    <source>
        <strain evidence="3 6">CECT 5115</strain>
    </source>
</reference>
<proteinExistence type="predicted"/>
<evidence type="ECO:0000313" key="5">
    <source>
        <dbReference type="Proteomes" id="UP000092840"/>
    </source>
</evidence>
<dbReference type="Proteomes" id="UP000092871">
    <property type="component" value="Unassembled WGS sequence"/>
</dbReference>
<name>A0A1C3JUY3_9GAMM</name>
<dbReference type="AlphaFoldDB" id="A0A1C3JUY3"/>
<dbReference type="Proteomes" id="UP000092840">
    <property type="component" value="Unassembled WGS sequence"/>
</dbReference>
<keyword evidence="5" id="KW-1185">Reference proteome</keyword>
<gene>
    <name evidence="3" type="ORF">MGA5115_03050</name>
    <name evidence="4" type="ORF">MGA5116_02454</name>
</gene>
<evidence type="ECO:0000256" key="2">
    <source>
        <dbReference type="SAM" id="Phobius"/>
    </source>
</evidence>
<organism evidence="3 6">
    <name type="scientific">Marinomonas gallaica</name>
    <dbReference type="NCBI Taxonomy" id="1806667"/>
    <lineage>
        <taxon>Bacteria</taxon>
        <taxon>Pseudomonadati</taxon>
        <taxon>Pseudomonadota</taxon>
        <taxon>Gammaproteobacteria</taxon>
        <taxon>Oceanospirillales</taxon>
        <taxon>Oceanospirillaceae</taxon>
        <taxon>Marinomonas</taxon>
    </lineage>
</organism>
<keyword evidence="2" id="KW-0812">Transmembrane</keyword>
<keyword evidence="1" id="KW-0175">Coiled coil</keyword>
<dbReference type="EMBL" id="FLRB01000013">
    <property type="protein sequence ID" value="SBT21844.1"/>
    <property type="molecule type" value="Genomic_DNA"/>
</dbReference>
<reference evidence="4 5" key="2">
    <citation type="submission" date="2016-06" db="EMBL/GenBank/DDBJ databases">
        <authorList>
            <person name="Rodrigo-Torres L."/>
            <person name="Arahal D.R."/>
        </authorList>
    </citation>
    <scope>NUCLEOTIDE SEQUENCE [LARGE SCALE GENOMIC DNA]</scope>
    <source>
        <strain evidence="4 5">CECT 5116</strain>
    </source>
</reference>
<evidence type="ECO:0000256" key="1">
    <source>
        <dbReference type="SAM" id="Coils"/>
    </source>
</evidence>
<evidence type="ECO:0000313" key="3">
    <source>
        <dbReference type="EMBL" id="SBT18889.1"/>
    </source>
</evidence>
<protein>
    <recommendedName>
        <fullName evidence="7">DNA topoisomerase I</fullName>
    </recommendedName>
</protein>
<evidence type="ECO:0000313" key="6">
    <source>
        <dbReference type="Proteomes" id="UP000092871"/>
    </source>
</evidence>